<dbReference type="Pfam" id="PF04977">
    <property type="entry name" value="DivIC"/>
    <property type="match status" value="1"/>
</dbReference>
<dbReference type="InterPro" id="IPR007060">
    <property type="entry name" value="FtsL/DivIC"/>
</dbReference>
<comment type="caution">
    <text evidence="3">The sequence shown here is derived from an EMBL/GenBank/DDBJ whole genome shotgun (WGS) entry which is preliminary data.</text>
</comment>
<keyword evidence="1" id="KW-0472">Membrane</keyword>
<sequence>MRMWTKHHKKRKIGRFVIPAMTVAFLSYFGYHCIHGDYGLRATEGFEKRRIARERELAVLKAKREHLEQQVALLSDGSLDKDMLDEKARYQLNMSRADEIVIFNSYAN</sequence>
<evidence type="ECO:0000313" key="3">
    <source>
        <dbReference type="EMBL" id="MBB4277202.1"/>
    </source>
</evidence>
<keyword evidence="5" id="KW-1185">Reference proteome</keyword>
<evidence type="ECO:0000313" key="5">
    <source>
        <dbReference type="Proteomes" id="UP000551353"/>
    </source>
</evidence>
<dbReference type="Proteomes" id="UP000533641">
    <property type="component" value="Unassembled WGS sequence"/>
</dbReference>
<organism evidence="3 4">
    <name type="scientific">Rhizobium mongolense</name>
    <dbReference type="NCBI Taxonomy" id="57676"/>
    <lineage>
        <taxon>Bacteria</taxon>
        <taxon>Pseudomonadati</taxon>
        <taxon>Pseudomonadota</taxon>
        <taxon>Alphaproteobacteria</taxon>
        <taxon>Hyphomicrobiales</taxon>
        <taxon>Rhizobiaceae</taxon>
        <taxon>Rhizobium/Agrobacterium group</taxon>
        <taxon>Rhizobium</taxon>
    </lineage>
</organism>
<evidence type="ECO:0000313" key="4">
    <source>
        <dbReference type="Proteomes" id="UP000533641"/>
    </source>
</evidence>
<evidence type="ECO:0000256" key="1">
    <source>
        <dbReference type="SAM" id="Phobius"/>
    </source>
</evidence>
<proteinExistence type="predicted"/>
<keyword evidence="1" id="KW-0812">Transmembrane</keyword>
<evidence type="ECO:0000313" key="2">
    <source>
        <dbReference type="EMBL" id="MBB4231467.1"/>
    </source>
</evidence>
<dbReference type="EMBL" id="JACIFX010000008">
    <property type="protein sequence ID" value="MBB4231467.1"/>
    <property type="molecule type" value="Genomic_DNA"/>
</dbReference>
<protein>
    <submittedName>
        <fullName evidence="3">Cell division protein FtsB</fullName>
    </submittedName>
</protein>
<dbReference type="Proteomes" id="UP000551353">
    <property type="component" value="Unassembled WGS sequence"/>
</dbReference>
<dbReference type="AlphaFoldDB" id="A0A7W6RRN9"/>
<reference evidence="4 5" key="1">
    <citation type="submission" date="2020-08" db="EMBL/GenBank/DDBJ databases">
        <title>Genomic Encyclopedia of Type Strains, Phase IV (KMG-V): Genome sequencing to study the core and pangenomes of soil and plant-associated prokaryotes.</title>
        <authorList>
            <person name="Whitman W."/>
        </authorList>
    </citation>
    <scope>NUCLEOTIDE SEQUENCE [LARGE SCALE GENOMIC DNA]</scope>
    <source>
        <strain evidence="3 4">SEMIA 402</strain>
        <strain evidence="2 5">SEMIA 4087</strain>
    </source>
</reference>
<dbReference type="EMBL" id="JACIGM010000012">
    <property type="protein sequence ID" value="MBB4277202.1"/>
    <property type="molecule type" value="Genomic_DNA"/>
</dbReference>
<keyword evidence="1" id="KW-1133">Transmembrane helix</keyword>
<accession>A0A7W6RRN9</accession>
<gene>
    <name evidence="2" type="ORF">GGD56_005345</name>
    <name evidence="3" type="ORF">GGE12_005005</name>
</gene>
<feature type="transmembrane region" description="Helical" evidence="1">
    <location>
        <begin position="12"/>
        <end position="31"/>
    </location>
</feature>
<name>A0A7W6RRN9_9HYPH</name>
<dbReference type="GO" id="GO:0051301">
    <property type="term" value="P:cell division"/>
    <property type="evidence" value="ECO:0007669"/>
    <property type="project" value="UniProtKB-KW"/>
</dbReference>
<keyword evidence="3" id="KW-0132">Cell division</keyword>
<keyword evidence="3" id="KW-0131">Cell cycle</keyword>